<dbReference type="InterPro" id="IPR017732">
    <property type="entry name" value="T4/T6SS_DotU"/>
</dbReference>
<dbReference type="KEGG" id="acek:FLP30_00780"/>
<dbReference type="NCBIfam" id="TIGR03349">
    <property type="entry name" value="IV_VI_DotU"/>
    <property type="match status" value="1"/>
</dbReference>
<evidence type="ECO:0000313" key="4">
    <source>
        <dbReference type="Proteomes" id="UP000324536"/>
    </source>
</evidence>
<evidence type="ECO:0000256" key="1">
    <source>
        <dbReference type="SAM" id="Phobius"/>
    </source>
</evidence>
<dbReference type="Pfam" id="PF09850">
    <property type="entry name" value="DotU"/>
    <property type="match status" value="1"/>
</dbReference>
<dbReference type="InterPro" id="IPR038522">
    <property type="entry name" value="T4/T6SS_DotU_sf"/>
</dbReference>
<dbReference type="PANTHER" id="PTHR38033">
    <property type="entry name" value="MEMBRANE PROTEIN-RELATED"/>
    <property type="match status" value="1"/>
</dbReference>
<gene>
    <name evidence="3" type="ORF">FLP30_00780</name>
</gene>
<reference evidence="3 4" key="1">
    <citation type="submission" date="2019-09" db="EMBL/GenBank/DDBJ databases">
        <title>Genome sequencing of strain KACC 21233.</title>
        <authorList>
            <person name="Heo J."/>
            <person name="Kim S.-J."/>
            <person name="Kim J.-S."/>
            <person name="Hong S.-B."/>
            <person name="Kwon S.-W."/>
        </authorList>
    </citation>
    <scope>NUCLEOTIDE SEQUENCE [LARGE SCALE GENOMIC DNA]</scope>
    <source>
        <strain evidence="3 4">KACC 21233</strain>
    </source>
</reference>
<keyword evidence="1" id="KW-0812">Transmembrane</keyword>
<dbReference type="Proteomes" id="UP000324536">
    <property type="component" value="Chromosome"/>
</dbReference>
<keyword evidence="1" id="KW-0472">Membrane</keyword>
<keyword evidence="4" id="KW-1185">Reference proteome</keyword>
<keyword evidence="1" id="KW-1133">Transmembrane helix</keyword>
<organism evidence="3 4">
    <name type="scientific">Acetobacter vaccinii</name>
    <dbReference type="NCBI Taxonomy" id="2592655"/>
    <lineage>
        <taxon>Bacteria</taxon>
        <taxon>Pseudomonadati</taxon>
        <taxon>Pseudomonadota</taxon>
        <taxon>Alphaproteobacteria</taxon>
        <taxon>Acetobacterales</taxon>
        <taxon>Acetobacteraceae</taxon>
        <taxon>Acetobacter</taxon>
    </lineage>
</organism>
<sequence length="276" mass="30570">MSDFSSLPRFTETAKRRREVQDDATVLVSTTGRDDASDAWEHVLPSRQEGPLMHAAWPSLLILTHIKAGWVPDDITAFKNRLTEIIREFSRQADATGCPAESIACARYLLCTALDEAVVLTAWGQGGVWSERSLLSLFHNQTWGGDASFRIVDYAQDNKLRDVLAIAFEILVLGFQGRLRTEKDGTEKADLLAEKLFHVLYDDRGEGARSFAPKALSAGKPQRMMRLPAVKTVGLICLVLLLVAMVGRGLQLAQRDAQMRGDLDSLNHVLLNEAQP</sequence>
<evidence type="ECO:0000259" key="2">
    <source>
        <dbReference type="Pfam" id="PF09850"/>
    </source>
</evidence>
<dbReference type="OrthoDB" id="345640at2"/>
<feature type="transmembrane region" description="Helical" evidence="1">
    <location>
        <begin position="232"/>
        <end position="250"/>
    </location>
</feature>
<dbReference type="RefSeq" id="WP_149277912.1">
    <property type="nucleotide sequence ID" value="NZ_CP043506.1"/>
</dbReference>
<dbReference type="Gene3D" id="1.25.40.590">
    <property type="entry name" value="Type IV / VI secretion system, DotU"/>
    <property type="match status" value="1"/>
</dbReference>
<protein>
    <submittedName>
        <fullName evidence="3">DotU family type IV/VI secretion system protein</fullName>
    </submittedName>
</protein>
<evidence type="ECO:0000313" key="3">
    <source>
        <dbReference type="EMBL" id="QEO16471.1"/>
    </source>
</evidence>
<dbReference type="AlphaFoldDB" id="A0A5C1YKN9"/>
<dbReference type="PANTHER" id="PTHR38033:SF1">
    <property type="entry name" value="DOTU FAMILY TYPE IV_VI SECRETION SYSTEM PROTEIN"/>
    <property type="match status" value="1"/>
</dbReference>
<dbReference type="NCBIfam" id="NF038228">
    <property type="entry name" value="IcmH_DotU_IVB"/>
    <property type="match status" value="1"/>
</dbReference>
<proteinExistence type="predicted"/>
<name>A0A5C1YKN9_9PROT</name>
<feature type="domain" description="Type IV / VI secretion system DotU" evidence="2">
    <location>
        <begin position="51"/>
        <end position="245"/>
    </location>
</feature>
<accession>A0A5C1YKN9</accession>
<dbReference type="EMBL" id="CP043506">
    <property type="protein sequence ID" value="QEO16471.1"/>
    <property type="molecule type" value="Genomic_DNA"/>
</dbReference>